<dbReference type="RefSeq" id="WP_154439795.1">
    <property type="nucleotide sequence ID" value="NZ_VUNQ01000014.1"/>
</dbReference>
<sequence length="1080" mass="126542">MARKNNFVELVKLDQTNLEENFKVVNVTDDNITRASSYDFLTKALEVYKGRKFENNERVTEYIKVNLSKDEEIARQQWFDGIEYEGHNYKAWFATVGGMKKDESGICDTIFIREDYQDFADKVEDLVSLGKFKELEGKEICINKDVLSRLSLITSDLIGEIDLPNFIVLPTATLDYIEDYKTVKPIRYKEINDEGVEVDKVDYELVDYHFDTNKRDKNGDPIDEIECFDGGGIATPEVFESIRKSMGVDYPIEFSIIRGYGMATKGLITKFDIIGYLDSQYKGDTPYLRRVNGQYELLDRWGDFRPVTANTMLLNDSMVKLAKYFDSMEEYLERVNSVEDKYKNLLNKLYITKINKKDNQLSDYRRTNYQLINALALTPQEYKVLAEQDYQMLKKIIRPFDKAVSKTSNNEFVINTDYIKLFFKNIVDEDISEEDVDYQEKLHKALDGSIVDKVNELISLDEDFVRLDMVKRSLGSLVEKKVRQLASGKVTVKGKYQYMACCPISYINFAMYRNQGNDGLAKDQFYSADCEDGDIRTISRNPLSAYSEVHNVEFTRNNFFDKWLSHCRELIYFNQKSDMQNLLSSADFDGDGLLQIDNDIIRNAVVTPRDGKYFITLSDRKQKKLHYNAENRFISTYEASGNLIGKIALKAANVNSNCQNVPDLYDNINKKFLNWNELWAEFEAEGKTQEELSDYIKAKLKDEEFSYGVKMGQELKDRMIEKFYEYEKEIYIILYNSMKAIDATKTLVFPDKADMEIIDSKYFKKVDFLRYKEAKEDVINKDYIYTYSLLDRFAKRVQDDLLNTIESRASSFRDRADVIQGKFINDEYSKEIYNLCNTEIQRLYKKYTDERSAIYNSYSSKKKALDSEKYFRQNSGNWYWYDDDWYMGVIADAKEERNKGYKELDKKYIPLADEIIKQFDLATICQCIADMKNCTENFIISLFWKCFEFINTDDKVRIIYKKDDAGDILFLHERYKAIAVKGFDNSNVVDRIAKDDLIKRNMEKRIRFRMSDKSIIREIEEDLKLGRVYELNLNDVRVKVFDDFADLTKGQKILKITSFEKRKDGRYSITDKSFGAYIQA</sequence>
<gene>
    <name evidence="2" type="ORF">FYJ83_07865</name>
</gene>
<proteinExistence type="predicted"/>
<evidence type="ECO:0000313" key="3">
    <source>
        <dbReference type="Proteomes" id="UP000469523"/>
    </source>
</evidence>
<organism evidence="2 3">
    <name type="scientific">Tissierella pigra</name>
    <dbReference type="NCBI Taxonomy" id="2607614"/>
    <lineage>
        <taxon>Bacteria</taxon>
        <taxon>Bacillati</taxon>
        <taxon>Bacillota</taxon>
        <taxon>Tissierellia</taxon>
        <taxon>Tissierellales</taxon>
        <taxon>Tissierellaceae</taxon>
        <taxon>Tissierella</taxon>
    </lineage>
</organism>
<evidence type="ECO:0000256" key="1">
    <source>
        <dbReference type="SAM" id="Coils"/>
    </source>
</evidence>
<dbReference type="AlphaFoldDB" id="A0A6N7XH62"/>
<protein>
    <submittedName>
        <fullName evidence="2">Uncharacterized protein</fullName>
    </submittedName>
</protein>
<comment type="caution">
    <text evidence="2">The sequence shown here is derived from an EMBL/GenBank/DDBJ whole genome shotgun (WGS) entry which is preliminary data.</text>
</comment>
<accession>A0A6N7XH62</accession>
<reference evidence="2 3" key="1">
    <citation type="submission" date="2019-09" db="EMBL/GenBank/DDBJ databases">
        <title>In-depth cultivation of the pig gut microbiome towards novel bacterial diversity and tailored functional studies.</title>
        <authorList>
            <person name="Wylensek D."/>
            <person name="Hitch T.C.A."/>
            <person name="Clavel T."/>
        </authorList>
    </citation>
    <scope>NUCLEOTIDE SEQUENCE [LARGE SCALE GENOMIC DNA]</scope>
    <source>
        <strain evidence="2 3">WCA3-693-APC-4?</strain>
    </source>
</reference>
<name>A0A6N7XH62_9FIRM</name>
<evidence type="ECO:0000313" key="2">
    <source>
        <dbReference type="EMBL" id="MSU01381.1"/>
    </source>
</evidence>
<dbReference type="Proteomes" id="UP000469523">
    <property type="component" value="Unassembled WGS sequence"/>
</dbReference>
<dbReference type="EMBL" id="VUNQ01000014">
    <property type="protein sequence ID" value="MSU01381.1"/>
    <property type="molecule type" value="Genomic_DNA"/>
</dbReference>
<feature type="coiled-coil region" evidence="1">
    <location>
        <begin position="321"/>
        <end position="348"/>
    </location>
</feature>
<keyword evidence="1" id="KW-0175">Coiled coil</keyword>
<keyword evidence="3" id="KW-1185">Reference proteome</keyword>